<reference evidence="2 3" key="1">
    <citation type="journal article" date="2018" name="Biotechnol. Biofuels">
        <title>Integrative visual omics of the white-rot fungus Polyporus brumalis exposes the biotechnological potential of its oxidative enzymes for delignifying raw plant biomass.</title>
        <authorList>
            <person name="Miyauchi S."/>
            <person name="Rancon A."/>
            <person name="Drula E."/>
            <person name="Hage H."/>
            <person name="Chaduli D."/>
            <person name="Favel A."/>
            <person name="Grisel S."/>
            <person name="Henrissat B."/>
            <person name="Herpoel-Gimbert I."/>
            <person name="Ruiz-Duenas F.J."/>
            <person name="Chevret D."/>
            <person name="Hainaut M."/>
            <person name="Lin J."/>
            <person name="Wang M."/>
            <person name="Pangilinan J."/>
            <person name="Lipzen A."/>
            <person name="Lesage-Meessen L."/>
            <person name="Navarro D."/>
            <person name="Riley R."/>
            <person name="Grigoriev I.V."/>
            <person name="Zhou S."/>
            <person name="Raouche S."/>
            <person name="Rosso M.N."/>
        </authorList>
    </citation>
    <scope>NUCLEOTIDE SEQUENCE [LARGE SCALE GENOMIC DNA]</scope>
    <source>
        <strain evidence="2 3">BRFM 1820</strain>
    </source>
</reference>
<name>A0A371CIY0_9APHY</name>
<proteinExistence type="predicted"/>
<feature type="region of interest" description="Disordered" evidence="1">
    <location>
        <begin position="16"/>
        <end position="39"/>
    </location>
</feature>
<feature type="non-terminal residue" evidence="2">
    <location>
        <position position="126"/>
    </location>
</feature>
<protein>
    <submittedName>
        <fullName evidence="2">Uncharacterized protein</fullName>
    </submittedName>
</protein>
<evidence type="ECO:0000313" key="3">
    <source>
        <dbReference type="Proteomes" id="UP000256964"/>
    </source>
</evidence>
<dbReference type="Proteomes" id="UP000256964">
    <property type="component" value="Unassembled WGS sequence"/>
</dbReference>
<evidence type="ECO:0000256" key="1">
    <source>
        <dbReference type="SAM" id="MobiDB-lite"/>
    </source>
</evidence>
<dbReference type="EMBL" id="KZ857574">
    <property type="protein sequence ID" value="RDX40220.1"/>
    <property type="molecule type" value="Genomic_DNA"/>
</dbReference>
<accession>A0A371CIY0</accession>
<gene>
    <name evidence="2" type="ORF">OH76DRAFT_1413107</name>
</gene>
<organism evidence="2 3">
    <name type="scientific">Lentinus brumalis</name>
    <dbReference type="NCBI Taxonomy" id="2498619"/>
    <lineage>
        <taxon>Eukaryota</taxon>
        <taxon>Fungi</taxon>
        <taxon>Dikarya</taxon>
        <taxon>Basidiomycota</taxon>
        <taxon>Agaricomycotina</taxon>
        <taxon>Agaricomycetes</taxon>
        <taxon>Polyporales</taxon>
        <taxon>Polyporaceae</taxon>
        <taxon>Lentinus</taxon>
    </lineage>
</organism>
<dbReference type="AlphaFoldDB" id="A0A371CIY0"/>
<sequence>YVRRACAVPDAIDVAGSSLRGRPPESPAWENRAPSSPPYTQYGLPVCVVFNMVDTGLGLTRRLDRLRSVGHACPMHDAVRAMSPLRAAVRRICETRCSPGFSPAAIAGLPDVSSDERRYGRLELLD</sequence>
<keyword evidence="3" id="KW-1185">Reference proteome</keyword>
<evidence type="ECO:0000313" key="2">
    <source>
        <dbReference type="EMBL" id="RDX40220.1"/>
    </source>
</evidence>